<keyword evidence="3 11" id="KW-0813">Transport</keyword>
<name>A0A6L5XQG4_9BACT</name>
<evidence type="ECO:0000256" key="6">
    <source>
        <dbReference type="ARBA" id="ARBA00022692"/>
    </source>
</evidence>
<protein>
    <recommendedName>
        <fullName evidence="11">Transport permease protein</fullName>
    </recommendedName>
</protein>
<keyword evidence="5" id="KW-0762">Sugar transport</keyword>
<feature type="transmembrane region" description="Helical" evidence="11">
    <location>
        <begin position="73"/>
        <end position="91"/>
    </location>
</feature>
<evidence type="ECO:0000256" key="7">
    <source>
        <dbReference type="ARBA" id="ARBA00022903"/>
    </source>
</evidence>
<feature type="domain" description="ABC transmembrane type-2" evidence="12">
    <location>
        <begin position="37"/>
        <end position="264"/>
    </location>
</feature>
<evidence type="ECO:0000256" key="4">
    <source>
        <dbReference type="ARBA" id="ARBA00022475"/>
    </source>
</evidence>
<feature type="transmembrane region" description="Helical" evidence="11">
    <location>
        <begin position="118"/>
        <end position="146"/>
    </location>
</feature>
<comment type="similarity">
    <text evidence="2 11">Belongs to the ABC-2 integral membrane protein family.</text>
</comment>
<proteinExistence type="inferred from homology"/>
<evidence type="ECO:0000259" key="12">
    <source>
        <dbReference type="PROSITE" id="PS51012"/>
    </source>
</evidence>
<comment type="subcellular location">
    <subcellularLocation>
        <location evidence="1 11">Cell membrane</location>
        <topology evidence="1 11">Multi-pass membrane protein</topology>
    </subcellularLocation>
</comment>
<evidence type="ECO:0000256" key="9">
    <source>
        <dbReference type="ARBA" id="ARBA00023047"/>
    </source>
</evidence>
<dbReference type="Proteomes" id="UP000477488">
    <property type="component" value="Unassembled WGS sequence"/>
</dbReference>
<sequence>MLLFNIFAAPRLLCRHKGLFRQMLQRNISARYRGSVLGLVWSFAHPLMMLAVYTFVFGIVFKARWGVETLDENRAAFPLIMFCGLAVFNLFSESVNSSGSLIVNHTGFVKKVIFPLELLPLCTVATAFFFGAAWFSLLLLGACVFLQSLSWTMCLLPLTLLPLLLFTAGVSFIIAAFGVYLRDVPQLVGVVTQILFFMTPIFYPVSLVPERLRWLLYLNPLTPMVEETRKLFLYGQEPDYMVCLWLFLFSLAVFQIGFVCFSKMKKGFADVL</sequence>
<evidence type="ECO:0000256" key="8">
    <source>
        <dbReference type="ARBA" id="ARBA00022989"/>
    </source>
</evidence>
<keyword evidence="9" id="KW-0625">Polysaccharide transport</keyword>
<dbReference type="GO" id="GO:0140359">
    <property type="term" value="F:ABC-type transporter activity"/>
    <property type="evidence" value="ECO:0007669"/>
    <property type="project" value="InterPro"/>
</dbReference>
<keyword evidence="6 11" id="KW-0812">Transmembrane</keyword>
<feature type="transmembrane region" description="Helical" evidence="11">
    <location>
        <begin position="240"/>
        <end position="264"/>
    </location>
</feature>
<evidence type="ECO:0000313" key="13">
    <source>
        <dbReference type="EMBL" id="MSS29119.1"/>
    </source>
</evidence>
<dbReference type="PANTHER" id="PTHR30413:SF10">
    <property type="entry name" value="CAPSULE POLYSACCHARIDE EXPORT INNER-MEMBRANE PROTEIN CTRC"/>
    <property type="match status" value="1"/>
</dbReference>
<dbReference type="GO" id="GO:0043190">
    <property type="term" value="C:ATP-binding cassette (ABC) transporter complex"/>
    <property type="evidence" value="ECO:0007669"/>
    <property type="project" value="InterPro"/>
</dbReference>
<evidence type="ECO:0000256" key="10">
    <source>
        <dbReference type="ARBA" id="ARBA00023136"/>
    </source>
</evidence>
<evidence type="ECO:0000313" key="14">
    <source>
        <dbReference type="Proteomes" id="UP000477488"/>
    </source>
</evidence>
<evidence type="ECO:0000256" key="5">
    <source>
        <dbReference type="ARBA" id="ARBA00022597"/>
    </source>
</evidence>
<dbReference type="PROSITE" id="PS51012">
    <property type="entry name" value="ABC_TM2"/>
    <property type="match status" value="1"/>
</dbReference>
<evidence type="ECO:0000256" key="1">
    <source>
        <dbReference type="ARBA" id="ARBA00004651"/>
    </source>
</evidence>
<keyword evidence="8 11" id="KW-1133">Transmembrane helix</keyword>
<dbReference type="PRINTS" id="PR00164">
    <property type="entry name" value="ABC2TRNSPORT"/>
</dbReference>
<dbReference type="InterPro" id="IPR047817">
    <property type="entry name" value="ABC2_TM_bact-type"/>
</dbReference>
<dbReference type="Pfam" id="PF01061">
    <property type="entry name" value="ABC2_membrane"/>
    <property type="match status" value="1"/>
</dbReference>
<evidence type="ECO:0000256" key="11">
    <source>
        <dbReference type="RuleBase" id="RU361157"/>
    </source>
</evidence>
<dbReference type="EMBL" id="VUMH01000023">
    <property type="protein sequence ID" value="MSS29119.1"/>
    <property type="molecule type" value="Genomic_DNA"/>
</dbReference>
<keyword evidence="14" id="KW-1185">Reference proteome</keyword>
<dbReference type="PANTHER" id="PTHR30413">
    <property type="entry name" value="INNER MEMBRANE TRANSPORT PERMEASE"/>
    <property type="match status" value="1"/>
</dbReference>
<reference evidence="13 14" key="1">
    <citation type="submission" date="2019-09" db="EMBL/GenBank/DDBJ databases">
        <title>In-depth cultivation of the pig gut microbiome towards novel bacterial diversity and tailored functional studies.</title>
        <authorList>
            <person name="Wylensek D."/>
            <person name="Hitch T.C.A."/>
            <person name="Clavel T."/>
        </authorList>
    </citation>
    <scope>NUCLEOTIDE SEQUENCE [LARGE SCALE GENOMIC DNA]</scope>
    <source>
        <strain evidence="13 14">PG-178-WT-4</strain>
    </source>
</reference>
<comment type="caution">
    <text evidence="13">The sequence shown here is derived from an EMBL/GenBank/DDBJ whole genome shotgun (WGS) entry which is preliminary data.</text>
</comment>
<keyword evidence="7" id="KW-0972">Capsule biogenesis/degradation</keyword>
<evidence type="ECO:0000256" key="3">
    <source>
        <dbReference type="ARBA" id="ARBA00022448"/>
    </source>
</evidence>
<keyword evidence="10 11" id="KW-0472">Membrane</keyword>
<dbReference type="RefSeq" id="WP_154513211.1">
    <property type="nucleotide sequence ID" value="NZ_JAXELC010000058.1"/>
</dbReference>
<dbReference type="InterPro" id="IPR000412">
    <property type="entry name" value="ABC_2_transport"/>
</dbReference>
<feature type="transmembrane region" description="Helical" evidence="11">
    <location>
        <begin position="38"/>
        <end position="61"/>
    </location>
</feature>
<gene>
    <name evidence="13" type="ORF">FYJ44_14045</name>
</gene>
<dbReference type="GO" id="GO:0015920">
    <property type="term" value="P:lipopolysaccharide transport"/>
    <property type="evidence" value="ECO:0007669"/>
    <property type="project" value="TreeGrafter"/>
</dbReference>
<accession>A0A6L5XQG4</accession>
<dbReference type="InterPro" id="IPR013525">
    <property type="entry name" value="ABC2_TM"/>
</dbReference>
<feature type="transmembrane region" description="Helical" evidence="11">
    <location>
        <begin position="187"/>
        <end position="208"/>
    </location>
</feature>
<dbReference type="AlphaFoldDB" id="A0A6L5XQG4"/>
<feature type="transmembrane region" description="Helical" evidence="11">
    <location>
        <begin position="158"/>
        <end position="181"/>
    </location>
</feature>
<keyword evidence="4 11" id="KW-1003">Cell membrane</keyword>
<evidence type="ECO:0000256" key="2">
    <source>
        <dbReference type="ARBA" id="ARBA00007783"/>
    </source>
</evidence>
<organism evidence="13 14">
    <name type="scientific">Desulfovibrio porci</name>
    <dbReference type="NCBI Taxonomy" id="2605782"/>
    <lineage>
        <taxon>Bacteria</taxon>
        <taxon>Pseudomonadati</taxon>
        <taxon>Thermodesulfobacteriota</taxon>
        <taxon>Desulfovibrionia</taxon>
        <taxon>Desulfovibrionales</taxon>
        <taxon>Desulfovibrionaceae</taxon>
        <taxon>Desulfovibrio</taxon>
    </lineage>
</organism>
<dbReference type="GO" id="GO:0015774">
    <property type="term" value="P:polysaccharide transport"/>
    <property type="evidence" value="ECO:0007669"/>
    <property type="project" value="UniProtKB-KW"/>
</dbReference>